<comment type="caution">
    <text evidence="5">The sequence shown here is derived from an EMBL/GenBank/DDBJ whole genome shotgun (WGS) entry which is preliminary data.</text>
</comment>
<organism evidence="5 6">
    <name type="scientific">Roseibium limicola</name>
    <dbReference type="NCBI Taxonomy" id="2816037"/>
    <lineage>
        <taxon>Bacteria</taxon>
        <taxon>Pseudomonadati</taxon>
        <taxon>Pseudomonadota</taxon>
        <taxon>Alphaproteobacteria</taxon>
        <taxon>Hyphomicrobiales</taxon>
        <taxon>Stappiaceae</taxon>
        <taxon>Roseibium</taxon>
    </lineage>
</organism>
<dbReference type="CDD" id="cd06267">
    <property type="entry name" value="PBP1_LacI_sugar_binding-like"/>
    <property type="match status" value="1"/>
</dbReference>
<dbReference type="InterPro" id="IPR046335">
    <property type="entry name" value="LacI/GalR-like_sensor"/>
</dbReference>
<dbReference type="SUPFAM" id="SSF47413">
    <property type="entry name" value="lambda repressor-like DNA-binding domains"/>
    <property type="match status" value="1"/>
</dbReference>
<accession>A0A939EN04</accession>
<sequence>MTVDRNSTRKSAPTIKDVAAEANVSVGTASAVLNDRTNVAQATRDHVKAVMDRLGYEPKSAARALRRKFISSIGLIVPDLNNSFFSQVAEGVQRGIAEHDILMNLCLSWAQPTREEYFAQLLRGQRMDGVIYLSGTGLPSASLVELTKTRSVVFVDEVLPGIECPSVLCDNRRGAREVMRCVVDAGHTAIAVVEGPRRLWTSDQRLSGFREALYSGGQDPDKMTFVTGDYSEKSGYQAATELFSGDKSGWPTAVVCANDQMALGVITYCREASISVPHSVSVTGFDDIAETRLMHPALTTVSQPGFEMGRSAAQLLLYLIGVQSEPPNTTNFDTTLRLRKSVSPPTSR</sequence>
<dbReference type="SMART" id="SM00354">
    <property type="entry name" value="HTH_LACI"/>
    <property type="match status" value="1"/>
</dbReference>
<dbReference type="InterPro" id="IPR000843">
    <property type="entry name" value="HTH_LacI"/>
</dbReference>
<dbReference type="AlphaFoldDB" id="A0A939EN04"/>
<dbReference type="Proteomes" id="UP000664779">
    <property type="component" value="Unassembled WGS sequence"/>
</dbReference>
<dbReference type="InterPro" id="IPR028082">
    <property type="entry name" value="Peripla_BP_I"/>
</dbReference>
<evidence type="ECO:0000313" key="6">
    <source>
        <dbReference type="Proteomes" id="UP000664779"/>
    </source>
</evidence>
<keyword evidence="6" id="KW-1185">Reference proteome</keyword>
<dbReference type="Pfam" id="PF13377">
    <property type="entry name" value="Peripla_BP_3"/>
    <property type="match status" value="1"/>
</dbReference>
<dbReference type="Pfam" id="PF00356">
    <property type="entry name" value="LacI"/>
    <property type="match status" value="1"/>
</dbReference>
<dbReference type="GO" id="GO:0003700">
    <property type="term" value="F:DNA-binding transcription factor activity"/>
    <property type="evidence" value="ECO:0007669"/>
    <property type="project" value="TreeGrafter"/>
</dbReference>
<dbReference type="PANTHER" id="PTHR30146:SF109">
    <property type="entry name" value="HTH-TYPE TRANSCRIPTIONAL REGULATOR GALS"/>
    <property type="match status" value="1"/>
</dbReference>
<dbReference type="Gene3D" id="1.10.260.40">
    <property type="entry name" value="lambda repressor-like DNA-binding domains"/>
    <property type="match status" value="1"/>
</dbReference>
<evidence type="ECO:0000256" key="1">
    <source>
        <dbReference type="ARBA" id="ARBA00023015"/>
    </source>
</evidence>
<dbReference type="GO" id="GO:0000976">
    <property type="term" value="F:transcription cis-regulatory region binding"/>
    <property type="evidence" value="ECO:0007669"/>
    <property type="project" value="TreeGrafter"/>
</dbReference>
<proteinExistence type="predicted"/>
<evidence type="ECO:0000256" key="2">
    <source>
        <dbReference type="ARBA" id="ARBA00023125"/>
    </source>
</evidence>
<reference evidence="5" key="1">
    <citation type="submission" date="2021-03" db="EMBL/GenBank/DDBJ databases">
        <title>Roseibium sp. CAU 1637 isolated from Incheon.</title>
        <authorList>
            <person name="Kim W."/>
        </authorList>
    </citation>
    <scope>NUCLEOTIDE SEQUENCE</scope>
    <source>
        <strain evidence="5">CAU 1637</strain>
    </source>
</reference>
<dbReference type="SUPFAM" id="SSF53822">
    <property type="entry name" value="Periplasmic binding protein-like I"/>
    <property type="match status" value="1"/>
</dbReference>
<keyword evidence="1" id="KW-0805">Transcription regulation</keyword>
<dbReference type="EMBL" id="JAFLNF010000004">
    <property type="protein sequence ID" value="MBO0345539.1"/>
    <property type="molecule type" value="Genomic_DNA"/>
</dbReference>
<name>A0A939EN04_9HYPH</name>
<dbReference type="PANTHER" id="PTHR30146">
    <property type="entry name" value="LACI-RELATED TRANSCRIPTIONAL REPRESSOR"/>
    <property type="match status" value="1"/>
</dbReference>
<evidence type="ECO:0000259" key="4">
    <source>
        <dbReference type="PROSITE" id="PS50932"/>
    </source>
</evidence>
<evidence type="ECO:0000256" key="3">
    <source>
        <dbReference type="ARBA" id="ARBA00023163"/>
    </source>
</evidence>
<keyword evidence="3" id="KW-0804">Transcription</keyword>
<evidence type="ECO:0000313" key="5">
    <source>
        <dbReference type="EMBL" id="MBO0345539.1"/>
    </source>
</evidence>
<dbReference type="InterPro" id="IPR010982">
    <property type="entry name" value="Lambda_DNA-bd_dom_sf"/>
</dbReference>
<keyword evidence="2 5" id="KW-0238">DNA-binding</keyword>
<dbReference type="Gene3D" id="3.40.50.2300">
    <property type="match status" value="2"/>
</dbReference>
<dbReference type="PROSITE" id="PS00356">
    <property type="entry name" value="HTH_LACI_1"/>
    <property type="match status" value="1"/>
</dbReference>
<feature type="domain" description="HTH lacI-type" evidence="4">
    <location>
        <begin position="13"/>
        <end position="67"/>
    </location>
</feature>
<protein>
    <submittedName>
        <fullName evidence="5">LacI family DNA-binding transcriptional regulator</fullName>
    </submittedName>
</protein>
<dbReference type="CDD" id="cd01392">
    <property type="entry name" value="HTH_LacI"/>
    <property type="match status" value="1"/>
</dbReference>
<gene>
    <name evidence="5" type="ORF">J0X15_09930</name>
</gene>
<dbReference type="PROSITE" id="PS50932">
    <property type="entry name" value="HTH_LACI_2"/>
    <property type="match status" value="1"/>
</dbReference>